<dbReference type="Gene3D" id="3.30.1380.10">
    <property type="match status" value="1"/>
</dbReference>
<dbReference type="PROSITE" id="PS51272">
    <property type="entry name" value="SLH"/>
    <property type="match status" value="3"/>
</dbReference>
<feature type="compositionally biased region" description="Acidic residues" evidence="1">
    <location>
        <begin position="124"/>
        <end position="141"/>
    </location>
</feature>
<dbReference type="AlphaFoldDB" id="A0AAW7M286"/>
<accession>A0AAW7M286</accession>
<evidence type="ECO:0000256" key="1">
    <source>
        <dbReference type="SAM" id="MobiDB-lite"/>
    </source>
</evidence>
<feature type="domain" description="SLH" evidence="2">
    <location>
        <begin position="292"/>
        <end position="355"/>
    </location>
</feature>
<feature type="region of interest" description="Disordered" evidence="1">
    <location>
        <begin position="52"/>
        <end position="145"/>
    </location>
</feature>
<feature type="domain" description="SLH" evidence="2">
    <location>
        <begin position="158"/>
        <end position="223"/>
    </location>
</feature>
<gene>
    <name evidence="3" type="ORF">QQX10_02575</name>
</gene>
<evidence type="ECO:0000313" key="3">
    <source>
        <dbReference type="EMBL" id="MDN4487045.1"/>
    </source>
</evidence>
<dbReference type="RefSeq" id="WP_301120280.1">
    <property type="nucleotide sequence ID" value="NZ_JAUHPX010000001.1"/>
</dbReference>
<dbReference type="Gene3D" id="2.30.30.40">
    <property type="entry name" value="SH3 Domains"/>
    <property type="match status" value="1"/>
</dbReference>
<dbReference type="Pfam" id="PF00395">
    <property type="entry name" value="SLH"/>
    <property type="match status" value="1"/>
</dbReference>
<dbReference type="CDD" id="cd14814">
    <property type="entry name" value="Peptidase_M15"/>
    <property type="match status" value="1"/>
</dbReference>
<dbReference type="Proteomes" id="UP001172737">
    <property type="component" value="Unassembled WGS sequence"/>
</dbReference>
<feature type="compositionally biased region" description="Low complexity" evidence="1">
    <location>
        <begin position="57"/>
        <end position="123"/>
    </location>
</feature>
<evidence type="ECO:0000259" key="2">
    <source>
        <dbReference type="PROSITE" id="PS51272"/>
    </source>
</evidence>
<dbReference type="InterPro" id="IPR001119">
    <property type="entry name" value="SLH_dom"/>
</dbReference>
<name>A0AAW7M286_9MICO</name>
<evidence type="ECO:0000313" key="4">
    <source>
        <dbReference type="Proteomes" id="UP001172737"/>
    </source>
</evidence>
<sequence length="568" mass="60244">MTRMRHATAGADQEGSSANVKPAQPQWRWVRAWARTLTVLAASCALLIGTLPSGAEASDGPLDPDAAASASPAAEPQASSTPAPSASTEPDMGLTSTPEPAATASPTPSPEPSASASPDPTEAPTEDAPAEQVEPEPEPADDSPLVGVLSATSAVFTDVSAIQGATTYSQFATEIAWMAETGISTGWVTADGSAQYRPTEPVSRDAMAAFLNRFAGSPAFAQPSVSPFVDVPTSRQFYREITWLRSAGVSTGWTTATGVEYRPTKSITRDAMAAFLYRLAGSPDFTFPTTSPFVDVTASTPFAKEIAWLASAGVTTGWSTSSGAQYRPLASITRDAMAAYLYRLDAAGIIDLSAALGTTLRHTTVYVYVATTLNLRTGPATTFDVARQVAEGTALVPTGTTQDGWIQVTVDGELLWASSYYLVGRQGAAVTRITSLYENGRLPEEELCTLSWDAVESLECDAAFDLEMLNIEFRNQFGFDLPLNDSYRDYDTQVLFKAVYGDLAAKPGTSNHGWGMAIDVSTSRLPGGTGGAAYAWLTQHVGVYNWVLPAWARPTGTKPEAWHFEYTG</sequence>
<dbReference type="GO" id="GO:0008233">
    <property type="term" value="F:peptidase activity"/>
    <property type="evidence" value="ECO:0007669"/>
    <property type="project" value="InterPro"/>
</dbReference>
<feature type="region of interest" description="Disordered" evidence="1">
    <location>
        <begin position="1"/>
        <end position="24"/>
    </location>
</feature>
<comment type="caution">
    <text evidence="3">The sequence shown here is derived from an EMBL/GenBank/DDBJ whole genome shotgun (WGS) entry which is preliminary data.</text>
</comment>
<organism evidence="3 4">
    <name type="scientific">Demequina lignilytica</name>
    <dbReference type="NCBI Taxonomy" id="3051663"/>
    <lineage>
        <taxon>Bacteria</taxon>
        <taxon>Bacillati</taxon>
        <taxon>Actinomycetota</taxon>
        <taxon>Actinomycetes</taxon>
        <taxon>Micrococcales</taxon>
        <taxon>Demequinaceae</taxon>
        <taxon>Demequina</taxon>
    </lineage>
</organism>
<dbReference type="Pfam" id="PF02557">
    <property type="entry name" value="VanY"/>
    <property type="match status" value="1"/>
</dbReference>
<keyword evidence="4" id="KW-1185">Reference proteome</keyword>
<dbReference type="InterPro" id="IPR003709">
    <property type="entry name" value="VanY-like_core_dom"/>
</dbReference>
<reference evidence="3" key="1">
    <citation type="submission" date="2023-06" db="EMBL/GenBank/DDBJ databases">
        <title>Sysu t00039.</title>
        <authorList>
            <person name="Gao L."/>
            <person name="Fang B.-Z."/>
            <person name="Li W.-J."/>
        </authorList>
    </citation>
    <scope>NUCLEOTIDE SEQUENCE</scope>
    <source>
        <strain evidence="3">SYSU T00039</strain>
    </source>
</reference>
<feature type="domain" description="SLH" evidence="2">
    <location>
        <begin position="224"/>
        <end position="290"/>
    </location>
</feature>
<dbReference type="GO" id="GO:0006508">
    <property type="term" value="P:proteolysis"/>
    <property type="evidence" value="ECO:0007669"/>
    <property type="project" value="InterPro"/>
</dbReference>
<dbReference type="InterPro" id="IPR003646">
    <property type="entry name" value="SH3-like_bac-type"/>
</dbReference>
<dbReference type="InterPro" id="IPR009045">
    <property type="entry name" value="Zn_M74/Hedgehog-like"/>
</dbReference>
<dbReference type="SUPFAM" id="SSF55166">
    <property type="entry name" value="Hedgehog/DD-peptidase"/>
    <property type="match status" value="1"/>
</dbReference>
<dbReference type="Pfam" id="PF08239">
    <property type="entry name" value="SH3_3"/>
    <property type="match status" value="1"/>
</dbReference>
<protein>
    <submittedName>
        <fullName evidence="3">S-layer homology domain-containing protein</fullName>
    </submittedName>
</protein>
<dbReference type="EMBL" id="JAUHPX010000001">
    <property type="protein sequence ID" value="MDN4487045.1"/>
    <property type="molecule type" value="Genomic_DNA"/>
</dbReference>
<proteinExistence type="predicted"/>